<feature type="region of interest" description="Disordered" evidence="1">
    <location>
        <begin position="163"/>
        <end position="195"/>
    </location>
</feature>
<feature type="compositionally biased region" description="Basic residues" evidence="1">
    <location>
        <begin position="126"/>
        <end position="137"/>
    </location>
</feature>
<feature type="compositionally biased region" description="Basic and acidic residues" evidence="1">
    <location>
        <begin position="174"/>
        <end position="189"/>
    </location>
</feature>
<dbReference type="HOGENOM" id="CLU_1399572_0_0_1"/>
<sequence length="195" mass="21641">GRRPCSRSRAWSSSNLALVRRCVQGAPGAVEFLLSVVKEQHATTVDKTTSTPLLVAAKLSGSRAACTYDVAEVCLLSYRSHVISASGFRLRPFTPPKDDAAHVVDILDALTCAVERDGQQVTRGGLLKHPRGSRSRHPARDDASETTRRFTCHPPTVAALCPPLASLTEEEEERREKREVKRKNREEIRPTYYFT</sequence>
<protein>
    <submittedName>
        <fullName evidence="2">Uncharacterized protein</fullName>
    </submittedName>
</protein>
<proteinExistence type="predicted"/>
<dbReference type="AlphaFoldDB" id="A0A0E0AKV6"/>
<accession>A0A0E0AKV6</accession>
<evidence type="ECO:0000313" key="2">
    <source>
        <dbReference type="EnsemblPlants" id="OGLUM07G16820.1"/>
    </source>
</evidence>
<name>A0A0E0AKV6_9ORYZ</name>
<dbReference type="Proteomes" id="UP000026961">
    <property type="component" value="Chromosome 7"/>
</dbReference>
<dbReference type="Gramene" id="OGLUM07G16820.1">
    <property type="protein sequence ID" value="OGLUM07G16820.1"/>
    <property type="gene ID" value="OGLUM07G16820"/>
</dbReference>
<organism evidence="2">
    <name type="scientific">Oryza glumipatula</name>
    <dbReference type="NCBI Taxonomy" id="40148"/>
    <lineage>
        <taxon>Eukaryota</taxon>
        <taxon>Viridiplantae</taxon>
        <taxon>Streptophyta</taxon>
        <taxon>Embryophyta</taxon>
        <taxon>Tracheophyta</taxon>
        <taxon>Spermatophyta</taxon>
        <taxon>Magnoliopsida</taxon>
        <taxon>Liliopsida</taxon>
        <taxon>Poales</taxon>
        <taxon>Poaceae</taxon>
        <taxon>BOP clade</taxon>
        <taxon>Oryzoideae</taxon>
        <taxon>Oryzeae</taxon>
        <taxon>Oryzinae</taxon>
        <taxon>Oryza</taxon>
    </lineage>
</organism>
<keyword evidence="3" id="KW-1185">Reference proteome</keyword>
<evidence type="ECO:0000313" key="3">
    <source>
        <dbReference type="Proteomes" id="UP000026961"/>
    </source>
</evidence>
<dbReference type="EnsemblPlants" id="OGLUM07G16820.1">
    <property type="protein sequence ID" value="OGLUM07G16820.1"/>
    <property type="gene ID" value="OGLUM07G16820"/>
</dbReference>
<reference evidence="2" key="1">
    <citation type="submission" date="2015-04" db="UniProtKB">
        <authorList>
            <consortium name="EnsemblPlants"/>
        </authorList>
    </citation>
    <scope>IDENTIFICATION</scope>
</reference>
<feature type="region of interest" description="Disordered" evidence="1">
    <location>
        <begin position="121"/>
        <end position="149"/>
    </location>
</feature>
<evidence type="ECO:0000256" key="1">
    <source>
        <dbReference type="SAM" id="MobiDB-lite"/>
    </source>
</evidence>
<reference evidence="2" key="2">
    <citation type="submission" date="2018-05" db="EMBL/GenBank/DDBJ databases">
        <title>OgluRS3 (Oryza glumaepatula Reference Sequence Version 3).</title>
        <authorList>
            <person name="Zhang J."/>
            <person name="Kudrna D."/>
            <person name="Lee S."/>
            <person name="Talag J."/>
            <person name="Welchert J."/>
            <person name="Wing R.A."/>
        </authorList>
    </citation>
    <scope>NUCLEOTIDE SEQUENCE [LARGE SCALE GENOMIC DNA]</scope>
</reference>
<feature type="compositionally biased region" description="Basic and acidic residues" evidence="1">
    <location>
        <begin position="138"/>
        <end position="148"/>
    </location>
</feature>